<feature type="region of interest" description="Disordered" evidence="1">
    <location>
        <begin position="36"/>
        <end position="56"/>
    </location>
</feature>
<dbReference type="AlphaFoldDB" id="A0A9Y2ISD3"/>
<organism evidence="2 3">
    <name type="scientific">Amycolatopsis carbonis</name>
    <dbReference type="NCBI Taxonomy" id="715471"/>
    <lineage>
        <taxon>Bacteria</taxon>
        <taxon>Bacillati</taxon>
        <taxon>Actinomycetota</taxon>
        <taxon>Actinomycetes</taxon>
        <taxon>Pseudonocardiales</taxon>
        <taxon>Pseudonocardiaceae</taxon>
        <taxon>Amycolatopsis</taxon>
    </lineage>
</organism>
<sequence>MTLFIDDNLEQLPDGRVVCRHCGQVLGDAAQPLREARVRETAPATAGPSVRENASRFTDRPVVFRQTFCPTCLTQLQAEIVPGDEPSSRHRSLAVDA</sequence>
<evidence type="ECO:0000313" key="2">
    <source>
        <dbReference type="EMBL" id="WIX83668.1"/>
    </source>
</evidence>
<name>A0A9Y2ISD3_9PSEU</name>
<protein>
    <submittedName>
        <fullName evidence="2">Acetone carboxylase subunit gamma</fullName>
    </submittedName>
</protein>
<dbReference type="KEGG" id="acab:QRX50_24385"/>
<dbReference type="RefSeq" id="WP_285974214.1">
    <property type="nucleotide sequence ID" value="NZ_CP127294.1"/>
</dbReference>
<gene>
    <name evidence="2" type="ORF">QRX50_24385</name>
</gene>
<reference evidence="2 3" key="1">
    <citation type="submission" date="2023-06" db="EMBL/GenBank/DDBJ databases">
        <authorList>
            <person name="Oyuntsetseg B."/>
            <person name="Kim S.B."/>
        </authorList>
    </citation>
    <scope>NUCLEOTIDE SEQUENCE [LARGE SCALE GENOMIC DNA]</scope>
    <source>
        <strain evidence="2 3">2-15</strain>
    </source>
</reference>
<accession>A0A9Y2ISD3</accession>
<dbReference type="EMBL" id="CP127294">
    <property type="protein sequence ID" value="WIX83668.1"/>
    <property type="molecule type" value="Genomic_DNA"/>
</dbReference>
<evidence type="ECO:0000313" key="3">
    <source>
        <dbReference type="Proteomes" id="UP001236014"/>
    </source>
</evidence>
<proteinExistence type="predicted"/>
<evidence type="ECO:0000256" key="1">
    <source>
        <dbReference type="SAM" id="MobiDB-lite"/>
    </source>
</evidence>
<dbReference type="Proteomes" id="UP001236014">
    <property type="component" value="Chromosome"/>
</dbReference>
<keyword evidence="3" id="KW-1185">Reference proteome</keyword>